<sequence>MTSEPTSSTATDLARTATTVLFVPGDRPERFEKAAAAGADLVIIDLEDAVPHDHKVAARGNVTEWVATGHHCAVRINAADTGHFAGDLDALTGLGAPIMLAKAESADVVQQVAEVSGSGVIALIETARGILAAPEIAAVPGVVRLAVGTFDLAAQLGVDPTDHEALTASRGALVLASAAAGLAGPLDGVTAAVDDADRIAADAAHARRLGFAGKLCIHPRQLAPTIAAFAPTDDEVAWAHRIMEAVEADEETADGVIVVAGQMVDKPVIDRAERILQRAT</sequence>
<evidence type="ECO:0000256" key="1">
    <source>
        <dbReference type="ARBA" id="ARBA00001946"/>
    </source>
</evidence>
<feature type="domain" description="HpcH/HpaI aldolase/citrate lyase" evidence="4">
    <location>
        <begin position="19"/>
        <end position="219"/>
    </location>
</feature>
<keyword evidence="6" id="KW-1185">Reference proteome</keyword>
<name>A0ABZ2U6L6_9ACTN</name>
<evidence type="ECO:0000259" key="4">
    <source>
        <dbReference type="Pfam" id="PF03328"/>
    </source>
</evidence>
<keyword evidence="5" id="KW-0456">Lyase</keyword>
<evidence type="ECO:0000256" key="3">
    <source>
        <dbReference type="ARBA" id="ARBA00022842"/>
    </source>
</evidence>
<dbReference type="RefSeq" id="WP_066164156.1">
    <property type="nucleotide sequence ID" value="NZ_CP136137.1"/>
</dbReference>
<dbReference type="InterPro" id="IPR015813">
    <property type="entry name" value="Pyrv/PenolPyrv_kinase-like_dom"/>
</dbReference>
<evidence type="ECO:0000313" key="6">
    <source>
        <dbReference type="Proteomes" id="UP001479933"/>
    </source>
</evidence>
<organism evidence="5 6">
    <name type="scientific">Gordonia hydrophobica</name>
    <dbReference type="NCBI Taxonomy" id="40516"/>
    <lineage>
        <taxon>Bacteria</taxon>
        <taxon>Bacillati</taxon>
        <taxon>Actinomycetota</taxon>
        <taxon>Actinomycetes</taxon>
        <taxon>Mycobacteriales</taxon>
        <taxon>Gordoniaceae</taxon>
        <taxon>Gordonia</taxon>
    </lineage>
</organism>
<dbReference type="Gene3D" id="3.20.20.60">
    <property type="entry name" value="Phosphoenolpyruvate-binding domains"/>
    <property type="match status" value="1"/>
</dbReference>
<dbReference type="GO" id="GO:0016829">
    <property type="term" value="F:lyase activity"/>
    <property type="evidence" value="ECO:0007669"/>
    <property type="project" value="UniProtKB-KW"/>
</dbReference>
<dbReference type="InterPro" id="IPR005000">
    <property type="entry name" value="Aldolase/citrate-lyase_domain"/>
</dbReference>
<dbReference type="InterPro" id="IPR011206">
    <property type="entry name" value="Citrate_lyase_beta/mcl1/mcl2"/>
</dbReference>
<accession>A0ABZ2U6L6</accession>
<proteinExistence type="predicted"/>
<reference evidence="5 6" key="1">
    <citation type="journal article" date="2023" name="Virus Evol.">
        <title>Computational host range prediction-The good, the bad, and the ugly.</title>
        <authorList>
            <person name="Howell A.A."/>
            <person name="Versoza C.J."/>
            <person name="Pfeifer S.P."/>
        </authorList>
    </citation>
    <scope>NUCLEOTIDE SEQUENCE [LARGE SCALE GENOMIC DNA]</scope>
    <source>
        <strain evidence="5 6">1610/1b</strain>
    </source>
</reference>
<dbReference type="PANTHER" id="PTHR32308:SF10">
    <property type="entry name" value="CITRATE LYASE SUBUNIT BETA"/>
    <property type="match status" value="1"/>
</dbReference>
<keyword evidence="3" id="KW-0460">Magnesium</keyword>
<comment type="cofactor">
    <cofactor evidence="1">
        <name>Mg(2+)</name>
        <dbReference type="ChEBI" id="CHEBI:18420"/>
    </cofactor>
</comment>
<gene>
    <name evidence="5" type="ORF">RVF87_08280</name>
</gene>
<dbReference type="EMBL" id="CP136137">
    <property type="protein sequence ID" value="WYY09036.1"/>
    <property type="molecule type" value="Genomic_DNA"/>
</dbReference>
<dbReference type="InterPro" id="IPR040442">
    <property type="entry name" value="Pyrv_kinase-like_dom_sf"/>
</dbReference>
<dbReference type="SUPFAM" id="SSF51621">
    <property type="entry name" value="Phosphoenolpyruvate/pyruvate domain"/>
    <property type="match status" value="1"/>
</dbReference>
<protein>
    <submittedName>
        <fullName evidence="5">CoA ester lyase</fullName>
    </submittedName>
</protein>
<evidence type="ECO:0000256" key="2">
    <source>
        <dbReference type="ARBA" id="ARBA00022723"/>
    </source>
</evidence>
<keyword evidence="2" id="KW-0479">Metal-binding</keyword>
<dbReference type="PIRSF" id="PIRSF015582">
    <property type="entry name" value="Cit_lyase_B"/>
    <property type="match status" value="1"/>
</dbReference>
<dbReference type="Pfam" id="PF03328">
    <property type="entry name" value="HpcH_HpaI"/>
    <property type="match status" value="1"/>
</dbReference>
<dbReference type="PANTHER" id="PTHR32308">
    <property type="entry name" value="LYASE BETA SUBUNIT, PUTATIVE (AFU_ORTHOLOGUE AFUA_4G13030)-RELATED"/>
    <property type="match status" value="1"/>
</dbReference>
<evidence type="ECO:0000313" key="5">
    <source>
        <dbReference type="EMBL" id="WYY09036.1"/>
    </source>
</evidence>
<dbReference type="Proteomes" id="UP001479933">
    <property type="component" value="Chromosome"/>
</dbReference>